<dbReference type="InterPro" id="IPR020458">
    <property type="entry name" value="Znf_DskA_TraR_CS"/>
</dbReference>
<comment type="caution">
    <text evidence="6">The sequence shown here is derived from an EMBL/GenBank/DDBJ whole genome shotgun (WGS) entry which is preliminary data.</text>
</comment>
<keyword evidence="3" id="KW-0862">Zinc</keyword>
<dbReference type="PANTHER" id="PTHR33823:SF2">
    <property type="entry name" value="RNA POLYMERASE-BINDING TRANSCRIPTION FACTOR DKSA"/>
    <property type="match status" value="1"/>
</dbReference>
<reference evidence="6" key="1">
    <citation type="journal article" date="2015" name="Proc. Natl. Acad. Sci. U.S.A.">
        <title>Networks of energetic and metabolic interactions define dynamics in microbial communities.</title>
        <authorList>
            <person name="Embree M."/>
            <person name="Liu J.K."/>
            <person name="Al-Bassam M.M."/>
            <person name="Zengler K."/>
        </authorList>
    </citation>
    <scope>NUCLEOTIDE SEQUENCE</scope>
</reference>
<feature type="domain" description="Zinc finger DksA/TraR C4-type" evidence="4">
    <location>
        <begin position="78"/>
        <end position="112"/>
    </location>
</feature>
<dbReference type="InterPro" id="IPR048489">
    <property type="entry name" value="DksA_N"/>
</dbReference>
<dbReference type="PANTHER" id="PTHR33823">
    <property type="entry name" value="RNA POLYMERASE-BINDING TRANSCRIPTION FACTOR DKSA-RELATED"/>
    <property type="match status" value="1"/>
</dbReference>
<evidence type="ECO:0000256" key="1">
    <source>
        <dbReference type="ARBA" id="ARBA00022723"/>
    </source>
</evidence>
<name>A0A0W8FPE0_9ZZZZ</name>
<dbReference type="SUPFAM" id="SSF109635">
    <property type="entry name" value="DnaK suppressor protein DksA, alpha-hairpin domain"/>
    <property type="match status" value="1"/>
</dbReference>
<dbReference type="Gene3D" id="1.20.120.910">
    <property type="entry name" value="DksA, coiled-coil domain"/>
    <property type="match status" value="1"/>
</dbReference>
<dbReference type="InterPro" id="IPR037187">
    <property type="entry name" value="DnaK_N"/>
</dbReference>
<dbReference type="EMBL" id="LNQE01000941">
    <property type="protein sequence ID" value="KUG22731.1"/>
    <property type="molecule type" value="Genomic_DNA"/>
</dbReference>
<dbReference type="Pfam" id="PF21157">
    <property type="entry name" value="DksA_N"/>
    <property type="match status" value="1"/>
</dbReference>
<dbReference type="GO" id="GO:0008270">
    <property type="term" value="F:zinc ion binding"/>
    <property type="evidence" value="ECO:0007669"/>
    <property type="project" value="UniProtKB-KW"/>
</dbReference>
<dbReference type="Pfam" id="PF01258">
    <property type="entry name" value="zf-dskA_traR"/>
    <property type="match status" value="1"/>
</dbReference>
<keyword evidence="1" id="KW-0479">Metal-binding</keyword>
<evidence type="ECO:0000259" key="5">
    <source>
        <dbReference type="Pfam" id="PF21157"/>
    </source>
</evidence>
<evidence type="ECO:0000256" key="2">
    <source>
        <dbReference type="ARBA" id="ARBA00022771"/>
    </source>
</evidence>
<accession>A0A0W8FPE0</accession>
<dbReference type="PROSITE" id="PS01102">
    <property type="entry name" value="ZF_DKSA_1"/>
    <property type="match status" value="1"/>
</dbReference>
<gene>
    <name evidence="6" type="ORF">ASZ90_007423</name>
</gene>
<dbReference type="SUPFAM" id="SSF57716">
    <property type="entry name" value="Glucocorticoid receptor-like (DNA-binding domain)"/>
    <property type="match status" value="1"/>
</dbReference>
<dbReference type="PROSITE" id="PS51128">
    <property type="entry name" value="ZF_DKSA_2"/>
    <property type="match status" value="1"/>
</dbReference>
<sequence length="133" mass="15650">MNKNKISCIRNILVKRMTELIESSDNTIKKLKITDEKFADPFDQAAFETSKNVDLNCRIKNWNLLLDIKETILRIDRGLFGICDHCGRRISQKRLKVEPMTKLCIECKKKIEIRQNAIRQRSRSNTRVSYNHV</sequence>
<evidence type="ECO:0000259" key="4">
    <source>
        <dbReference type="Pfam" id="PF01258"/>
    </source>
</evidence>
<evidence type="ECO:0000313" key="6">
    <source>
        <dbReference type="EMBL" id="KUG22731.1"/>
    </source>
</evidence>
<dbReference type="InterPro" id="IPR000962">
    <property type="entry name" value="Znf_DskA_TraR"/>
</dbReference>
<keyword evidence="2" id="KW-0863">Zinc-finger</keyword>
<dbReference type="AlphaFoldDB" id="A0A0W8FPE0"/>
<proteinExistence type="predicted"/>
<feature type="domain" description="DnaK suppressor protein DksA N-terminal" evidence="5">
    <location>
        <begin position="7"/>
        <end position="75"/>
    </location>
</feature>
<evidence type="ECO:0000256" key="3">
    <source>
        <dbReference type="ARBA" id="ARBA00022833"/>
    </source>
</evidence>
<protein>
    <submittedName>
        <fullName evidence="6">C4-type zinc finger protein, dksa/trar family</fullName>
    </submittedName>
</protein>
<organism evidence="6">
    <name type="scientific">hydrocarbon metagenome</name>
    <dbReference type="NCBI Taxonomy" id="938273"/>
    <lineage>
        <taxon>unclassified sequences</taxon>
        <taxon>metagenomes</taxon>
        <taxon>ecological metagenomes</taxon>
    </lineage>
</organism>